<feature type="transmembrane region" description="Helical" evidence="1">
    <location>
        <begin position="41"/>
        <end position="64"/>
    </location>
</feature>
<sequence length="156" mass="16587">MTDHIAPWRVLLGLTLPWLLWLLATAALTEAAPGIDPMRHLGDTALAGLVVSPLLTAPVALWIVRRGRDRRRPWYAENRWTFGGFLTAVAMCVAFVAALVAGPVLFLLRGGSEPIALVEPMAGLLLSTILTALPVWFMVAGLLIGPGRSGATASAI</sequence>
<evidence type="ECO:0000256" key="1">
    <source>
        <dbReference type="SAM" id="Phobius"/>
    </source>
</evidence>
<keyword evidence="1" id="KW-1133">Transmembrane helix</keyword>
<evidence type="ECO:0000313" key="2">
    <source>
        <dbReference type="EMBL" id="GMA39874.1"/>
    </source>
</evidence>
<dbReference type="EMBL" id="BSUO01000001">
    <property type="protein sequence ID" value="GMA39874.1"/>
    <property type="molecule type" value="Genomic_DNA"/>
</dbReference>
<feature type="transmembrane region" description="Helical" evidence="1">
    <location>
        <begin position="120"/>
        <end position="144"/>
    </location>
</feature>
<reference evidence="3" key="1">
    <citation type="journal article" date="2019" name="Int. J. Syst. Evol. Microbiol.">
        <title>The Global Catalogue of Microorganisms (GCM) 10K type strain sequencing project: providing services to taxonomists for standard genome sequencing and annotation.</title>
        <authorList>
            <consortium name="The Broad Institute Genomics Platform"/>
            <consortium name="The Broad Institute Genome Sequencing Center for Infectious Disease"/>
            <person name="Wu L."/>
            <person name="Ma J."/>
        </authorList>
    </citation>
    <scope>NUCLEOTIDE SEQUENCE [LARGE SCALE GENOMIC DNA]</scope>
    <source>
        <strain evidence="3">NBRC 113072</strain>
    </source>
</reference>
<evidence type="ECO:0000313" key="3">
    <source>
        <dbReference type="Proteomes" id="UP001157126"/>
    </source>
</evidence>
<comment type="caution">
    <text evidence="2">The sequence shown here is derived from an EMBL/GenBank/DDBJ whole genome shotgun (WGS) entry which is preliminary data.</text>
</comment>
<keyword evidence="1" id="KW-0812">Transmembrane</keyword>
<feature type="transmembrane region" description="Helical" evidence="1">
    <location>
        <begin position="85"/>
        <end position="108"/>
    </location>
</feature>
<protein>
    <submittedName>
        <fullName evidence="2">Uncharacterized protein</fullName>
    </submittedName>
</protein>
<dbReference type="Proteomes" id="UP001157126">
    <property type="component" value="Unassembled WGS sequence"/>
</dbReference>
<keyword evidence="1" id="KW-0472">Membrane</keyword>
<dbReference type="RefSeq" id="WP_284303679.1">
    <property type="nucleotide sequence ID" value="NZ_BSUO01000001.1"/>
</dbReference>
<name>A0ABQ6IQZ3_9MICO</name>
<accession>A0ABQ6IQZ3</accession>
<organism evidence="2 3">
    <name type="scientific">Mobilicoccus caccae</name>
    <dbReference type="NCBI Taxonomy" id="1859295"/>
    <lineage>
        <taxon>Bacteria</taxon>
        <taxon>Bacillati</taxon>
        <taxon>Actinomycetota</taxon>
        <taxon>Actinomycetes</taxon>
        <taxon>Micrococcales</taxon>
        <taxon>Dermatophilaceae</taxon>
        <taxon>Mobilicoccus</taxon>
    </lineage>
</organism>
<proteinExistence type="predicted"/>
<keyword evidence="3" id="KW-1185">Reference proteome</keyword>
<gene>
    <name evidence="2" type="ORF">GCM10025883_19190</name>
</gene>